<reference evidence="3" key="2">
    <citation type="submission" date="2012-10" db="EMBL/GenBank/DDBJ databases">
        <title>Improved high-quality draft of Thermaerobacter subterraneus C21, DSM 13965.</title>
        <authorList>
            <consortium name="DOE Joint Genome Institute"/>
            <person name="Eisen J."/>
            <person name="Huntemann M."/>
            <person name="Wei C.-L."/>
            <person name="Han J."/>
            <person name="Detter J.C."/>
            <person name="Han C."/>
            <person name="Tapia R."/>
            <person name="Chen A."/>
            <person name="Kyrpides N."/>
            <person name="Mavromatis K."/>
            <person name="Markowitz V."/>
            <person name="Szeto E."/>
            <person name="Ivanova N."/>
            <person name="Mikhailova N."/>
            <person name="Ovchinnikova G."/>
            <person name="Pagani I."/>
            <person name="Pati A."/>
            <person name="Goodwin L."/>
            <person name="Nordberg H.P."/>
            <person name="Cantor M.N."/>
            <person name="Hua S.X."/>
            <person name="Woyke T."/>
            <person name="Eisen J."/>
            <person name="Klenk H.-P."/>
        </authorList>
    </citation>
    <scope>NUCLEOTIDE SEQUENCE [LARGE SCALE GENOMIC DNA]</scope>
    <source>
        <strain evidence="3">DSM 13965</strain>
    </source>
</reference>
<feature type="transmembrane region" description="Helical" evidence="2">
    <location>
        <begin position="93"/>
        <end position="112"/>
    </location>
</feature>
<feature type="transmembrane region" description="Helical" evidence="2">
    <location>
        <begin position="165"/>
        <end position="186"/>
    </location>
</feature>
<organism evidence="3 4">
    <name type="scientific">Thermaerobacter subterraneus DSM 13965</name>
    <dbReference type="NCBI Taxonomy" id="867903"/>
    <lineage>
        <taxon>Bacteria</taxon>
        <taxon>Bacillati</taxon>
        <taxon>Bacillota</taxon>
        <taxon>Clostridia</taxon>
        <taxon>Eubacteriales</taxon>
        <taxon>Clostridiales Family XVII. Incertae Sedis</taxon>
        <taxon>Thermaerobacter</taxon>
    </lineage>
</organism>
<reference evidence="3" key="1">
    <citation type="submission" date="2010-10" db="EMBL/GenBank/DDBJ databases">
        <authorList>
            <consortium name="US DOE Joint Genome Institute (JGI-PGF)"/>
            <person name="Lucas S."/>
            <person name="Copeland A."/>
            <person name="Lapidus A."/>
            <person name="Bruce D."/>
            <person name="Goodwin L."/>
            <person name="Pitluck S."/>
            <person name="Kyrpides N."/>
            <person name="Mavromatis K."/>
            <person name="Detter J.C."/>
            <person name="Han C."/>
            <person name="Land M."/>
            <person name="Hauser L."/>
            <person name="Markowitz V."/>
            <person name="Cheng J.-F."/>
            <person name="Hugenholtz P."/>
            <person name="Woyke T."/>
            <person name="Wu D."/>
            <person name="Pukall R."/>
            <person name="Wahrenburg C."/>
            <person name="Brambilla E."/>
            <person name="Klenk H.-P."/>
            <person name="Eisen J.A."/>
        </authorList>
    </citation>
    <scope>NUCLEOTIDE SEQUENCE [LARGE SCALE GENOMIC DNA]</scope>
    <source>
        <strain evidence="3">DSM 13965</strain>
    </source>
</reference>
<gene>
    <name evidence="3" type="ORF">ThesuDRAFT_01335</name>
</gene>
<protein>
    <submittedName>
        <fullName evidence="3">Redox protein, regulator of disulfide bond formation</fullName>
    </submittedName>
</protein>
<feature type="transmembrane region" description="Helical" evidence="2">
    <location>
        <begin position="346"/>
        <end position="368"/>
    </location>
</feature>
<evidence type="ECO:0000256" key="2">
    <source>
        <dbReference type="SAM" id="Phobius"/>
    </source>
</evidence>
<proteinExistence type="predicted"/>
<dbReference type="STRING" id="867903.ThesuDRAFT_01335"/>
<keyword evidence="4" id="KW-1185">Reference proteome</keyword>
<evidence type="ECO:0000256" key="1">
    <source>
        <dbReference type="SAM" id="MobiDB-lite"/>
    </source>
</evidence>
<evidence type="ECO:0000313" key="4">
    <source>
        <dbReference type="Proteomes" id="UP000005710"/>
    </source>
</evidence>
<evidence type="ECO:0000313" key="3">
    <source>
        <dbReference type="EMBL" id="EKP95581.1"/>
    </source>
</evidence>
<accession>K6QF57</accession>
<dbReference type="AlphaFoldDB" id="K6QF57"/>
<dbReference type="eggNOG" id="COG0425">
    <property type="taxonomic scope" value="Bacteria"/>
</dbReference>
<dbReference type="Proteomes" id="UP000005710">
    <property type="component" value="Unassembled WGS sequence"/>
</dbReference>
<dbReference type="HOGENOM" id="CLU_540715_0_0_9"/>
<name>K6QF57_9FIRM</name>
<feature type="transmembrane region" description="Helical" evidence="2">
    <location>
        <begin position="124"/>
        <end position="145"/>
    </location>
</feature>
<keyword evidence="2" id="KW-1133">Transmembrane helix</keyword>
<dbReference type="SUPFAM" id="SSF64307">
    <property type="entry name" value="SirA-like"/>
    <property type="match status" value="1"/>
</dbReference>
<keyword evidence="2" id="KW-0812">Transmembrane</keyword>
<feature type="region of interest" description="Disordered" evidence="1">
    <location>
        <begin position="1"/>
        <end position="69"/>
    </location>
</feature>
<sequence length="504" mass="53496">MMPVPTQIAGPERLARGPAPAPAGRPSPASQDEVRSLTVAAQPASPAAPPMQRPAVPDREAGDGAVGAGAAAETAPADSLLGRYVNRYLLPRVALTVISLASLVGVYLTLRMQGMPPWLVVPRWAGLVGLGILAGGTMWWSRFVVPRDTQPAAVARLAAAQARHYRPLMAGGLVAALAGGGFWAAWVGPVAAARGWVGLWLLVVALYGGLVAATLALSRLPDDEALAARRQALAVLWSATALLVAMGLLDAALTFGTWWPAWVLRPLHLGAFGLWLGGAVWNIFVAVPAARDELAFATVAASATQLERFRKRVRVFLPLLLATGLAQAAAYAGWNPLAWPGNWVGRLALVKLGLVAALFVIFITCPLWRACSPIKGMCDLEELAGPTAGTSRGRALRRRGEAGRPAAASLPGAAAAAPVRRLDRRGAGCAGFVHVEEALAGMAPGEVLELLSSDPISWWELPAWLEVHGHRLLFRERRRIWPWRYFRFLIQRGAGTSPGRHAAR</sequence>
<feature type="transmembrane region" description="Helical" evidence="2">
    <location>
        <begin position="232"/>
        <end position="255"/>
    </location>
</feature>
<dbReference type="InterPro" id="IPR036868">
    <property type="entry name" value="TusA-like_sf"/>
</dbReference>
<feature type="transmembrane region" description="Helical" evidence="2">
    <location>
        <begin position="267"/>
        <end position="287"/>
    </location>
</feature>
<feature type="compositionally biased region" description="Low complexity" evidence="1">
    <location>
        <begin position="9"/>
        <end position="18"/>
    </location>
</feature>
<dbReference type="Gene3D" id="3.30.110.40">
    <property type="entry name" value="TusA-like domain"/>
    <property type="match status" value="1"/>
</dbReference>
<feature type="transmembrane region" description="Helical" evidence="2">
    <location>
        <begin position="315"/>
        <end position="334"/>
    </location>
</feature>
<dbReference type="EMBL" id="AENY02000002">
    <property type="protein sequence ID" value="EKP95581.1"/>
    <property type="molecule type" value="Genomic_DNA"/>
</dbReference>
<comment type="caution">
    <text evidence="3">The sequence shown here is derived from an EMBL/GenBank/DDBJ whole genome shotgun (WGS) entry which is preliminary data.</text>
</comment>
<dbReference type="CDD" id="cd00291">
    <property type="entry name" value="SirA_YedF_YeeD"/>
    <property type="match status" value="1"/>
</dbReference>
<feature type="transmembrane region" description="Helical" evidence="2">
    <location>
        <begin position="198"/>
        <end position="220"/>
    </location>
</feature>
<keyword evidence="2" id="KW-0472">Membrane</keyword>